<feature type="compositionally biased region" description="Polar residues" evidence="15">
    <location>
        <begin position="122"/>
        <end position="132"/>
    </location>
</feature>
<dbReference type="AlphaFoldDB" id="A0A8B7P8T3"/>
<comment type="subcellular location">
    <subcellularLocation>
        <location evidence="1">Chromosome</location>
    </subcellularLocation>
    <subcellularLocation>
        <location evidence="2">Nucleus speckle</location>
    </subcellularLocation>
</comment>
<evidence type="ECO:0000256" key="6">
    <source>
        <dbReference type="ARBA" id="ARBA00022618"/>
    </source>
</evidence>
<dbReference type="GO" id="GO:0044773">
    <property type="term" value="P:mitotic DNA damage checkpoint signaling"/>
    <property type="evidence" value="ECO:0007669"/>
    <property type="project" value="TreeGrafter"/>
</dbReference>
<dbReference type="GO" id="GO:0033314">
    <property type="term" value="P:mitotic DNA replication checkpoint signaling"/>
    <property type="evidence" value="ECO:0007669"/>
    <property type="project" value="TreeGrafter"/>
</dbReference>
<keyword evidence="7" id="KW-0479">Metal-binding</keyword>
<evidence type="ECO:0000256" key="7">
    <source>
        <dbReference type="ARBA" id="ARBA00022723"/>
    </source>
</evidence>
<evidence type="ECO:0000256" key="12">
    <source>
        <dbReference type="ARBA" id="ARBA00023242"/>
    </source>
</evidence>
<keyword evidence="8" id="KW-0863">Zinc-finger</keyword>
<evidence type="ECO:0000313" key="18">
    <source>
        <dbReference type="RefSeq" id="XP_018021586.1"/>
    </source>
</evidence>
<protein>
    <recommendedName>
        <fullName evidence="3">Zinc finger protein 830</fullName>
    </recommendedName>
    <alternativeName>
        <fullName evidence="14">Coiled-coil domain-containing protein 16</fullName>
    </alternativeName>
</protein>
<evidence type="ECO:0000256" key="8">
    <source>
        <dbReference type="ARBA" id="ARBA00022771"/>
    </source>
</evidence>
<feature type="compositionally biased region" description="Acidic residues" evidence="15">
    <location>
        <begin position="288"/>
        <end position="299"/>
    </location>
</feature>
<dbReference type="RefSeq" id="XP_018021586.1">
    <property type="nucleotide sequence ID" value="XM_018166097.2"/>
</dbReference>
<keyword evidence="6" id="KW-0132">Cell division</keyword>
<keyword evidence="11" id="KW-0175">Coiled coil</keyword>
<dbReference type="Proteomes" id="UP000694843">
    <property type="component" value="Unplaced"/>
</dbReference>
<dbReference type="Pfam" id="PF23406">
    <property type="entry name" value="ZNF380_CC"/>
    <property type="match status" value="1"/>
</dbReference>
<evidence type="ECO:0000256" key="5">
    <source>
        <dbReference type="ARBA" id="ARBA00022473"/>
    </source>
</evidence>
<dbReference type="KEGG" id="hazt:108677808"/>
<dbReference type="GO" id="GO:0003676">
    <property type="term" value="F:nucleic acid binding"/>
    <property type="evidence" value="ECO:0007669"/>
    <property type="project" value="InterPro"/>
</dbReference>
<dbReference type="InterPro" id="IPR036236">
    <property type="entry name" value="Znf_C2H2_sf"/>
</dbReference>
<keyword evidence="5" id="KW-0217">Developmental protein</keyword>
<accession>A0A8B7P8T3</accession>
<dbReference type="SUPFAM" id="SSF57667">
    <property type="entry name" value="beta-beta-alpha zinc fingers"/>
    <property type="match status" value="1"/>
</dbReference>
<feature type="region of interest" description="Disordered" evidence="15">
    <location>
        <begin position="90"/>
        <end position="109"/>
    </location>
</feature>
<gene>
    <name evidence="18" type="primary">LOC108677808</name>
</gene>
<dbReference type="PANTHER" id="PTHR13278">
    <property type="entry name" value="ZINC FINGER PROTEIN 830"/>
    <property type="match status" value="1"/>
</dbReference>
<dbReference type="OrthoDB" id="77607at2759"/>
<evidence type="ECO:0000256" key="3">
    <source>
        <dbReference type="ARBA" id="ARBA00017358"/>
    </source>
</evidence>
<keyword evidence="17" id="KW-1185">Reference proteome</keyword>
<dbReference type="PANTHER" id="PTHR13278:SF0">
    <property type="entry name" value="ZINC FINGER PROTEIN 830"/>
    <property type="match status" value="1"/>
</dbReference>
<evidence type="ECO:0000256" key="4">
    <source>
        <dbReference type="ARBA" id="ARBA00022454"/>
    </source>
</evidence>
<reference evidence="18" key="1">
    <citation type="submission" date="2025-08" db="UniProtKB">
        <authorList>
            <consortium name="RefSeq"/>
        </authorList>
    </citation>
    <scope>IDENTIFICATION</scope>
    <source>
        <tissue evidence="18">Whole organism</tissue>
    </source>
</reference>
<organism evidence="17 18">
    <name type="scientific">Hyalella azteca</name>
    <name type="common">Amphipod</name>
    <dbReference type="NCBI Taxonomy" id="294128"/>
    <lineage>
        <taxon>Eukaryota</taxon>
        <taxon>Metazoa</taxon>
        <taxon>Ecdysozoa</taxon>
        <taxon>Arthropoda</taxon>
        <taxon>Crustacea</taxon>
        <taxon>Multicrustacea</taxon>
        <taxon>Malacostraca</taxon>
        <taxon>Eumalacostraca</taxon>
        <taxon>Peracarida</taxon>
        <taxon>Amphipoda</taxon>
        <taxon>Senticaudata</taxon>
        <taxon>Talitrida</taxon>
        <taxon>Talitroidea</taxon>
        <taxon>Hyalellidae</taxon>
        <taxon>Hyalella</taxon>
    </lineage>
</organism>
<evidence type="ECO:0000256" key="14">
    <source>
        <dbReference type="ARBA" id="ARBA00030672"/>
    </source>
</evidence>
<evidence type="ECO:0000256" key="10">
    <source>
        <dbReference type="ARBA" id="ARBA00022833"/>
    </source>
</evidence>
<evidence type="ECO:0000256" key="15">
    <source>
        <dbReference type="SAM" id="MobiDB-lite"/>
    </source>
</evidence>
<keyword evidence="10" id="KW-0862">Zinc</keyword>
<feature type="region of interest" description="Disordered" evidence="15">
    <location>
        <begin position="119"/>
        <end position="147"/>
    </location>
</feature>
<evidence type="ECO:0000256" key="13">
    <source>
        <dbReference type="ARBA" id="ARBA00023306"/>
    </source>
</evidence>
<keyword evidence="9" id="KW-0498">Mitosis</keyword>
<evidence type="ECO:0000256" key="9">
    <source>
        <dbReference type="ARBA" id="ARBA00022776"/>
    </source>
</evidence>
<dbReference type="InterPro" id="IPR059039">
    <property type="entry name" value="ZNF380_CC"/>
</dbReference>
<evidence type="ECO:0000313" key="17">
    <source>
        <dbReference type="Proteomes" id="UP000694843"/>
    </source>
</evidence>
<keyword evidence="12" id="KW-0539">Nucleus</keyword>
<keyword evidence="13" id="KW-0131">Cell cycle</keyword>
<sequence>MSVNKGKNSISTAQALMQEQLKSRSATRLVNSPHAKYNSRGQLMCVVCGCVVKSAILWQSHVIKKSHIDNLKNLQEKQQLLNSANKRKATNFPASAPAPKKLNVPTSLPPAPVKSILKKAGQSKSLEANEQQFVKKEEPSEPVPSLSTENAVKMELTEEELKQEEDNMEEDVAEDPQSYYLTAADRAPQQQPTSDLPEGFFDDPVADAKARKIEYVDKDEAEWTAFMREVSAAESTSRQIIADDTEEAAKRNQILQAEEQMLYYQRVIKFDREKQEKQTTTCKMEEASNIEEEESDDDDVTALAVDWRRKSCF</sequence>
<keyword evidence="4" id="KW-0158">Chromosome</keyword>
<dbReference type="InterPro" id="IPR040050">
    <property type="entry name" value="ZNF830-like"/>
</dbReference>
<evidence type="ECO:0000256" key="1">
    <source>
        <dbReference type="ARBA" id="ARBA00004286"/>
    </source>
</evidence>
<proteinExistence type="predicted"/>
<dbReference type="GO" id="GO:0033260">
    <property type="term" value="P:nuclear DNA replication"/>
    <property type="evidence" value="ECO:0007669"/>
    <property type="project" value="TreeGrafter"/>
</dbReference>
<dbReference type="GO" id="GO:0005681">
    <property type="term" value="C:spliceosomal complex"/>
    <property type="evidence" value="ECO:0007669"/>
    <property type="project" value="InterPro"/>
</dbReference>
<evidence type="ECO:0000256" key="11">
    <source>
        <dbReference type="ARBA" id="ARBA00023054"/>
    </source>
</evidence>
<evidence type="ECO:0000256" key="2">
    <source>
        <dbReference type="ARBA" id="ARBA00004324"/>
    </source>
</evidence>
<dbReference type="GO" id="GO:0008270">
    <property type="term" value="F:zinc ion binding"/>
    <property type="evidence" value="ECO:0007669"/>
    <property type="project" value="UniProtKB-KW"/>
</dbReference>
<dbReference type="OMA" id="KQPPDAQ"/>
<feature type="region of interest" description="Disordered" evidence="15">
    <location>
        <begin position="275"/>
        <end position="299"/>
    </location>
</feature>
<dbReference type="GeneID" id="108677808"/>
<evidence type="ECO:0000259" key="16">
    <source>
        <dbReference type="Pfam" id="PF23406"/>
    </source>
</evidence>
<feature type="domain" description="ZNF380 coiled-coil" evidence="16">
    <location>
        <begin position="196"/>
        <end position="276"/>
    </location>
</feature>
<name>A0A8B7P8T3_HYAAZ</name>